<name>A0ABS6F7K5_9CLOT</name>
<dbReference type="InterPro" id="IPR040449">
    <property type="entry name" value="Peptidase_S66_N"/>
</dbReference>
<protein>
    <submittedName>
        <fullName evidence="3">LD-carboxypeptidase</fullName>
    </submittedName>
</protein>
<dbReference type="EMBL" id="JAHLQL010000015">
    <property type="protein sequence ID" value="MBU5593512.1"/>
    <property type="molecule type" value="Genomic_DNA"/>
</dbReference>
<comment type="caution">
    <text evidence="3">The sequence shown here is derived from an EMBL/GenBank/DDBJ whole genome shotgun (WGS) entry which is preliminary data.</text>
</comment>
<dbReference type="InterPro" id="IPR003507">
    <property type="entry name" value="S66_fam"/>
</dbReference>
<dbReference type="Proteomes" id="UP000736583">
    <property type="component" value="Unassembled WGS sequence"/>
</dbReference>
<dbReference type="PIRSF" id="PIRSF028757">
    <property type="entry name" value="LD-carboxypeptidase"/>
    <property type="match status" value="1"/>
</dbReference>
<organism evidence="3 4">
    <name type="scientific">Clostridium simiarum</name>
    <dbReference type="NCBI Taxonomy" id="2841506"/>
    <lineage>
        <taxon>Bacteria</taxon>
        <taxon>Bacillati</taxon>
        <taxon>Bacillota</taxon>
        <taxon>Clostridia</taxon>
        <taxon>Eubacteriales</taxon>
        <taxon>Clostridiaceae</taxon>
        <taxon>Clostridium</taxon>
    </lineage>
</organism>
<sequence>MIKPKALKEGDRIAVLSPSNGLPFLFPGIYEMGIKNLEEVLGFEVVEMPTARMSPEELYKNPKLRAEDLNRAFSDDSINGIITSIGGYESVRILKYLDKESILKNPKFIMGFSDSTTFLSYLNYMGMVTFYGPSIMAGLAQIKHLPLQFEEHLRSMLFGREFPYNYKPYERWTNAYKNWGDKSTLGQCEEFYNNEYGWDFIQGEGIAEGKLWGGCIEVLEFLKSTEYWPCSNFWQDKILFFETSEEKPSPHNVGYMLRNYGVQGIFEKAKGIIFGRPKDYSDKERAELKEIIQRVVREEFHNTNIPIVLDVDFGHTDPKMILPLGCKISLDSNKKEIKLIESPFI</sequence>
<evidence type="ECO:0000313" key="3">
    <source>
        <dbReference type="EMBL" id="MBU5593512.1"/>
    </source>
</evidence>
<dbReference type="RefSeq" id="WP_216458149.1">
    <property type="nucleotide sequence ID" value="NZ_JAHLQL010000015.1"/>
</dbReference>
<keyword evidence="4" id="KW-1185">Reference proteome</keyword>
<accession>A0ABS6F7K5</accession>
<dbReference type="PANTHER" id="PTHR30237:SF4">
    <property type="entry name" value="LD-CARBOXYPEPTIDASE C-TERMINAL DOMAIN-CONTAINING PROTEIN"/>
    <property type="match status" value="1"/>
</dbReference>
<dbReference type="Pfam" id="PF17676">
    <property type="entry name" value="Peptidase_S66C"/>
    <property type="match status" value="1"/>
</dbReference>
<feature type="domain" description="LD-carboxypeptidase N-terminal" evidence="1">
    <location>
        <begin position="13"/>
        <end position="132"/>
    </location>
</feature>
<evidence type="ECO:0000259" key="2">
    <source>
        <dbReference type="Pfam" id="PF17676"/>
    </source>
</evidence>
<proteinExistence type="predicted"/>
<reference evidence="3 4" key="1">
    <citation type="submission" date="2021-06" db="EMBL/GenBank/DDBJ databases">
        <authorList>
            <person name="Sun Q."/>
            <person name="Li D."/>
        </authorList>
    </citation>
    <scope>NUCLEOTIDE SEQUENCE [LARGE SCALE GENOMIC DNA]</scope>
    <source>
        <strain evidence="3 4">MSJ-4</strain>
    </source>
</reference>
<dbReference type="CDD" id="cd07062">
    <property type="entry name" value="Peptidase_S66_mccF_like"/>
    <property type="match status" value="1"/>
</dbReference>
<evidence type="ECO:0000313" key="4">
    <source>
        <dbReference type="Proteomes" id="UP000736583"/>
    </source>
</evidence>
<gene>
    <name evidence="3" type="ORF">KQI89_17390</name>
</gene>
<dbReference type="Pfam" id="PF02016">
    <property type="entry name" value="Peptidase_S66"/>
    <property type="match status" value="1"/>
</dbReference>
<dbReference type="PANTHER" id="PTHR30237">
    <property type="entry name" value="MURAMOYLTETRAPEPTIDE CARBOXYPEPTIDASE"/>
    <property type="match status" value="1"/>
</dbReference>
<feature type="domain" description="LD-carboxypeptidase C-terminal" evidence="2">
    <location>
        <begin position="208"/>
        <end position="330"/>
    </location>
</feature>
<evidence type="ECO:0000259" key="1">
    <source>
        <dbReference type="Pfam" id="PF02016"/>
    </source>
</evidence>
<dbReference type="InterPro" id="IPR040921">
    <property type="entry name" value="Peptidase_S66C"/>
</dbReference>